<evidence type="ECO:0000313" key="5">
    <source>
        <dbReference type="Proteomes" id="UP001596483"/>
    </source>
</evidence>
<dbReference type="RefSeq" id="WP_157294507.1">
    <property type="nucleotide sequence ID" value="NZ_JBHTCT010000007.1"/>
</dbReference>
<dbReference type="Gene3D" id="3.90.226.10">
    <property type="entry name" value="2-enoyl-CoA Hydratase, Chain A, domain 1"/>
    <property type="match status" value="1"/>
</dbReference>
<evidence type="ECO:0000256" key="3">
    <source>
        <dbReference type="RuleBase" id="RU003707"/>
    </source>
</evidence>
<dbReference type="EMBL" id="JBHTCT010000007">
    <property type="protein sequence ID" value="MFC7364229.1"/>
    <property type="molecule type" value="Genomic_DNA"/>
</dbReference>
<dbReference type="InterPro" id="IPR014748">
    <property type="entry name" value="Enoyl-CoA_hydra_C"/>
</dbReference>
<dbReference type="InterPro" id="IPR001753">
    <property type="entry name" value="Enoyl-CoA_hydra/iso"/>
</dbReference>
<dbReference type="InterPro" id="IPR029045">
    <property type="entry name" value="ClpP/crotonase-like_dom_sf"/>
</dbReference>
<dbReference type="SUPFAM" id="SSF52096">
    <property type="entry name" value="ClpP/crotonase"/>
    <property type="match status" value="1"/>
</dbReference>
<sequence>MTVQIEQEGAVFTLTISNPPMNTLNADVLRELDEAITKIAEDETVRALIITGDGDRAFVAGAEISEFLGLDEETAPALLGKGSGIFRRIEQLEIPVIAAINGYALGGGLELALACDIRVASAKAKVGLPEAKLGIVPGYGGTQRLTRIAGPGTAKELIFTGRMMDAEEAQRRGIIEVVADGEVLDKAREIAETITKNGPLAVSAAKRAIDEGAALPLDDALQLETDICSPLFGSGDMREGATAFLEKRQPQFTGR</sequence>
<evidence type="ECO:0000313" key="4">
    <source>
        <dbReference type="EMBL" id="MFC7364229.1"/>
    </source>
</evidence>
<proteinExistence type="inferred from homology"/>
<organism evidence="4 5">
    <name type="scientific">Bhargavaea changchunensis</name>
    <dbReference type="NCBI Taxonomy" id="2134037"/>
    <lineage>
        <taxon>Bacteria</taxon>
        <taxon>Bacillati</taxon>
        <taxon>Bacillota</taxon>
        <taxon>Bacilli</taxon>
        <taxon>Bacillales</taxon>
        <taxon>Caryophanaceae</taxon>
        <taxon>Bhargavaea</taxon>
    </lineage>
</organism>
<dbReference type="CDD" id="cd06558">
    <property type="entry name" value="crotonase-like"/>
    <property type="match status" value="1"/>
</dbReference>
<comment type="caution">
    <text evidence="4">The sequence shown here is derived from an EMBL/GenBank/DDBJ whole genome shotgun (WGS) entry which is preliminary data.</text>
</comment>
<comment type="similarity">
    <text evidence="1 3">Belongs to the enoyl-CoA hydratase/isomerase family.</text>
</comment>
<dbReference type="Pfam" id="PF00378">
    <property type="entry name" value="ECH_1"/>
    <property type="match status" value="1"/>
</dbReference>
<dbReference type="Gene3D" id="1.10.12.10">
    <property type="entry name" value="Lyase 2-enoyl-coa Hydratase, Chain A, domain 2"/>
    <property type="match status" value="1"/>
</dbReference>
<dbReference type="PANTHER" id="PTHR11941:SF54">
    <property type="entry name" value="ENOYL-COA HYDRATASE, MITOCHONDRIAL"/>
    <property type="match status" value="1"/>
</dbReference>
<dbReference type="PROSITE" id="PS00166">
    <property type="entry name" value="ENOYL_COA_HYDRATASE"/>
    <property type="match status" value="1"/>
</dbReference>
<evidence type="ECO:0000256" key="1">
    <source>
        <dbReference type="ARBA" id="ARBA00005254"/>
    </source>
</evidence>
<gene>
    <name evidence="4" type="ORF">ACFQQH_03515</name>
</gene>
<keyword evidence="2" id="KW-0456">Lyase</keyword>
<accession>A0ABW2NAD1</accession>
<dbReference type="Proteomes" id="UP001596483">
    <property type="component" value="Unassembled WGS sequence"/>
</dbReference>
<name>A0ABW2NAD1_9BACL</name>
<keyword evidence="5" id="KW-1185">Reference proteome</keyword>
<reference evidence="5" key="1">
    <citation type="journal article" date="2019" name="Int. J. Syst. Evol. Microbiol.">
        <title>The Global Catalogue of Microorganisms (GCM) 10K type strain sequencing project: providing services to taxonomists for standard genome sequencing and annotation.</title>
        <authorList>
            <consortium name="The Broad Institute Genomics Platform"/>
            <consortium name="The Broad Institute Genome Sequencing Center for Infectious Disease"/>
            <person name="Wu L."/>
            <person name="Ma J."/>
        </authorList>
    </citation>
    <scope>NUCLEOTIDE SEQUENCE [LARGE SCALE GENOMIC DNA]</scope>
    <source>
        <strain evidence="5">JCM 4738</strain>
    </source>
</reference>
<dbReference type="InterPro" id="IPR018376">
    <property type="entry name" value="Enoyl-CoA_hyd/isom_CS"/>
</dbReference>
<evidence type="ECO:0000256" key="2">
    <source>
        <dbReference type="ARBA" id="ARBA00023239"/>
    </source>
</evidence>
<protein>
    <submittedName>
        <fullName evidence="4">Enoyl-CoA hydratase/isomerase family protein</fullName>
    </submittedName>
</protein>
<dbReference type="PANTHER" id="PTHR11941">
    <property type="entry name" value="ENOYL-COA HYDRATASE-RELATED"/>
    <property type="match status" value="1"/>
</dbReference>